<feature type="transmembrane region" description="Helical" evidence="2">
    <location>
        <begin position="156"/>
        <end position="178"/>
    </location>
</feature>
<dbReference type="Pfam" id="PF11067">
    <property type="entry name" value="DUF2868"/>
    <property type="match status" value="1"/>
</dbReference>
<feature type="region of interest" description="Disordered" evidence="1">
    <location>
        <begin position="295"/>
        <end position="324"/>
    </location>
</feature>
<dbReference type="AlphaFoldDB" id="A0A9Q3UQL9"/>
<gene>
    <name evidence="3" type="ORF">LL252_14615</name>
</gene>
<evidence type="ECO:0000313" key="4">
    <source>
        <dbReference type="Proteomes" id="UP001108027"/>
    </source>
</evidence>
<evidence type="ECO:0000256" key="2">
    <source>
        <dbReference type="SAM" id="Phobius"/>
    </source>
</evidence>
<feature type="compositionally biased region" description="Pro residues" evidence="1">
    <location>
        <begin position="310"/>
        <end position="320"/>
    </location>
</feature>
<sequence length="445" mass="48454">MPSSPLRLLLDFDAQYRRDRDQTPAFLHRRDRRLALVREQAGATPPSLAEWLHAVGDGRHHTAPLRHWRRLNGGLVLAGGVLGVLTMLGLLYVTGPARINVTLFLALVLVQLLLAVLTAGQSLAGWRPWGALLDRSDPDQPAPALRPLQPQLAGRAAQAGGLAFAITALLTLLAQILVRDLAFGWSTTLQTSAPAYHGLVNALAWPWRGWLPAAVPDLDLVAQSRYFRLQNGQPADPALLGGWWPFLVMTWLCYVVLPRLVLLMLAQAHLRHRARRLLRDHPGVAALRERFATPWVDSGDETPAGAPLATPSPGPAPEPPADTGTLIRWAGADDRDRLRPRLGEARVLDAGGAASLEQDRDTLNRADGGRPVVILVRAWEPPTGDLADFLDDARAHWGAATPILLQPLATDDRGLAPWQRFVARRQDPALQLCPPLPADQEAAAP</sequence>
<feature type="transmembrane region" description="Helical" evidence="2">
    <location>
        <begin position="74"/>
        <end position="93"/>
    </location>
</feature>
<protein>
    <submittedName>
        <fullName evidence="3">DUF2868 domain-containing protein</fullName>
    </submittedName>
</protein>
<keyword evidence="2" id="KW-0812">Transmembrane</keyword>
<evidence type="ECO:0000313" key="3">
    <source>
        <dbReference type="EMBL" id="MCC4309804.1"/>
    </source>
</evidence>
<evidence type="ECO:0000256" key="1">
    <source>
        <dbReference type="SAM" id="MobiDB-lite"/>
    </source>
</evidence>
<organism evidence="3 4">
    <name type="scientific">Alloalcanivorax marinus</name>
    <dbReference type="NCBI Taxonomy" id="1177169"/>
    <lineage>
        <taxon>Bacteria</taxon>
        <taxon>Pseudomonadati</taxon>
        <taxon>Pseudomonadota</taxon>
        <taxon>Gammaproteobacteria</taxon>
        <taxon>Oceanospirillales</taxon>
        <taxon>Alcanivoracaceae</taxon>
        <taxon>Alloalcanivorax</taxon>
    </lineage>
</organism>
<name>A0A9Q3UQL9_9GAMM</name>
<comment type="caution">
    <text evidence="3">The sequence shown here is derived from an EMBL/GenBank/DDBJ whole genome shotgun (WGS) entry which is preliminary data.</text>
</comment>
<feature type="transmembrane region" description="Helical" evidence="2">
    <location>
        <begin position="243"/>
        <end position="266"/>
    </location>
</feature>
<keyword evidence="2" id="KW-1133">Transmembrane helix</keyword>
<reference evidence="3" key="1">
    <citation type="submission" date="2021-10" db="EMBL/GenBank/DDBJ databases">
        <title>The diversity and Nitrogen Metabolism of Culturable Nitrate-Utilizing Bacteria Within the Oxygen Minimum Zone of the Changjiang (Yangtze River)Estuary.</title>
        <authorList>
            <person name="Zhang D."/>
            <person name="Zheng J."/>
            <person name="Liu S."/>
            <person name="He W."/>
        </authorList>
    </citation>
    <scope>NUCLEOTIDE SEQUENCE</scope>
    <source>
        <strain evidence="3">FXH-223</strain>
    </source>
</reference>
<dbReference type="Proteomes" id="UP001108027">
    <property type="component" value="Unassembled WGS sequence"/>
</dbReference>
<keyword evidence="2" id="KW-0472">Membrane</keyword>
<dbReference type="RefSeq" id="WP_228234539.1">
    <property type="nucleotide sequence ID" value="NZ_JAJGNA010000022.1"/>
</dbReference>
<keyword evidence="4" id="KW-1185">Reference proteome</keyword>
<feature type="transmembrane region" description="Helical" evidence="2">
    <location>
        <begin position="99"/>
        <end position="119"/>
    </location>
</feature>
<dbReference type="EMBL" id="JAJGNA010000022">
    <property type="protein sequence ID" value="MCC4309804.1"/>
    <property type="molecule type" value="Genomic_DNA"/>
</dbReference>
<dbReference type="InterPro" id="IPR021296">
    <property type="entry name" value="DUF2868"/>
</dbReference>
<proteinExistence type="predicted"/>
<accession>A0A9Q3UQL9</accession>